<evidence type="ECO:0000313" key="3">
    <source>
        <dbReference type="Proteomes" id="UP000265520"/>
    </source>
</evidence>
<name>A0A392VJB1_9FABA</name>
<dbReference type="AlphaFoldDB" id="A0A392VJB1"/>
<evidence type="ECO:0000256" key="1">
    <source>
        <dbReference type="SAM" id="MobiDB-lite"/>
    </source>
</evidence>
<organism evidence="2 3">
    <name type="scientific">Trifolium medium</name>
    <dbReference type="NCBI Taxonomy" id="97028"/>
    <lineage>
        <taxon>Eukaryota</taxon>
        <taxon>Viridiplantae</taxon>
        <taxon>Streptophyta</taxon>
        <taxon>Embryophyta</taxon>
        <taxon>Tracheophyta</taxon>
        <taxon>Spermatophyta</taxon>
        <taxon>Magnoliopsida</taxon>
        <taxon>eudicotyledons</taxon>
        <taxon>Gunneridae</taxon>
        <taxon>Pentapetalae</taxon>
        <taxon>rosids</taxon>
        <taxon>fabids</taxon>
        <taxon>Fabales</taxon>
        <taxon>Fabaceae</taxon>
        <taxon>Papilionoideae</taxon>
        <taxon>50 kb inversion clade</taxon>
        <taxon>NPAAA clade</taxon>
        <taxon>Hologalegina</taxon>
        <taxon>IRL clade</taxon>
        <taxon>Trifolieae</taxon>
        <taxon>Trifolium</taxon>
    </lineage>
</organism>
<feature type="region of interest" description="Disordered" evidence="1">
    <location>
        <begin position="15"/>
        <end position="64"/>
    </location>
</feature>
<reference evidence="2 3" key="1">
    <citation type="journal article" date="2018" name="Front. Plant Sci.">
        <title>Red Clover (Trifolium pratense) and Zigzag Clover (T. medium) - A Picture of Genomic Similarities and Differences.</title>
        <authorList>
            <person name="Dluhosova J."/>
            <person name="Istvanek J."/>
            <person name="Nedelnik J."/>
            <person name="Repkova J."/>
        </authorList>
    </citation>
    <scope>NUCLEOTIDE SEQUENCE [LARGE SCALE GENOMIC DNA]</scope>
    <source>
        <strain evidence="3">cv. 10/8</strain>
        <tissue evidence="2">Leaf</tissue>
    </source>
</reference>
<feature type="compositionally biased region" description="Basic and acidic residues" evidence="1">
    <location>
        <begin position="15"/>
        <end position="43"/>
    </location>
</feature>
<protein>
    <submittedName>
        <fullName evidence="2">Uncharacterized protein</fullName>
    </submittedName>
</protein>
<accession>A0A392VJB1</accession>
<sequence>EVKISATTEEEEVVRRCDDVEKEGQTAKTSEEEGVRRCDDVGKEGQTVTASEEVWGGETRLSFK</sequence>
<proteinExistence type="predicted"/>
<evidence type="ECO:0000313" key="2">
    <source>
        <dbReference type="EMBL" id="MCI88007.1"/>
    </source>
</evidence>
<comment type="caution">
    <text evidence="2">The sequence shown here is derived from an EMBL/GenBank/DDBJ whole genome shotgun (WGS) entry which is preliminary data.</text>
</comment>
<dbReference type="Proteomes" id="UP000265520">
    <property type="component" value="Unassembled WGS sequence"/>
</dbReference>
<dbReference type="EMBL" id="LXQA011181225">
    <property type="protein sequence ID" value="MCI88007.1"/>
    <property type="molecule type" value="Genomic_DNA"/>
</dbReference>
<feature type="non-terminal residue" evidence="2">
    <location>
        <position position="1"/>
    </location>
</feature>
<keyword evidence="3" id="KW-1185">Reference proteome</keyword>